<dbReference type="Proteomes" id="UP000295506">
    <property type="component" value="Unassembled WGS sequence"/>
</dbReference>
<organism evidence="3 4">
    <name type="scientific">Pseudodesulfovibrio indicus</name>
    <dbReference type="NCBI Taxonomy" id="1716143"/>
    <lineage>
        <taxon>Bacteria</taxon>
        <taxon>Pseudomonadati</taxon>
        <taxon>Thermodesulfobacteriota</taxon>
        <taxon>Desulfovibrionia</taxon>
        <taxon>Desulfovibrionales</taxon>
        <taxon>Desulfovibrionaceae</taxon>
    </lineage>
</organism>
<gene>
    <name evidence="3" type="ORF">EDC59_101401</name>
</gene>
<evidence type="ECO:0000259" key="2">
    <source>
        <dbReference type="SMART" id="SM00287"/>
    </source>
</evidence>
<comment type="caution">
    <text evidence="3">The sequence shown here is derived from an EMBL/GenBank/DDBJ whole genome shotgun (WGS) entry which is preliminary data.</text>
</comment>
<dbReference type="Pfam" id="PF08239">
    <property type="entry name" value="SH3_3"/>
    <property type="match status" value="1"/>
</dbReference>
<dbReference type="RefSeq" id="WP_066807094.1">
    <property type="nucleotide sequence ID" value="NZ_CP014206.1"/>
</dbReference>
<evidence type="ECO:0000313" key="3">
    <source>
        <dbReference type="EMBL" id="TDT91998.1"/>
    </source>
</evidence>
<feature type="chain" id="PRO_5041683378" evidence="1">
    <location>
        <begin position="25"/>
        <end position="162"/>
    </location>
</feature>
<evidence type="ECO:0000313" key="4">
    <source>
        <dbReference type="Proteomes" id="UP000295506"/>
    </source>
</evidence>
<dbReference type="SMART" id="SM00287">
    <property type="entry name" value="SH3b"/>
    <property type="match status" value="1"/>
</dbReference>
<dbReference type="EMBL" id="SOBK01000001">
    <property type="protein sequence ID" value="TDT91998.1"/>
    <property type="molecule type" value="Genomic_DNA"/>
</dbReference>
<dbReference type="AlphaFoldDB" id="A0AA94PPD0"/>
<reference evidence="3 4" key="1">
    <citation type="submission" date="2019-03" db="EMBL/GenBank/DDBJ databases">
        <title>Genomic Encyclopedia of Type Strains, Phase IV (KMG-IV): sequencing the most valuable type-strain genomes for metagenomic binning, comparative biology and taxonomic classification.</title>
        <authorList>
            <person name="Goeker M."/>
        </authorList>
    </citation>
    <scope>NUCLEOTIDE SEQUENCE [LARGE SCALE GENOMIC DNA]</scope>
    <source>
        <strain evidence="3 4">DSM 101483</strain>
    </source>
</reference>
<dbReference type="Gene3D" id="2.30.30.40">
    <property type="entry name" value="SH3 Domains"/>
    <property type="match status" value="1"/>
</dbReference>
<name>A0AA94PPD0_9BACT</name>
<keyword evidence="1" id="KW-0732">Signal</keyword>
<accession>A0AA94PPD0</accession>
<feature type="domain" description="SH3b" evidence="2">
    <location>
        <begin position="25"/>
        <end position="89"/>
    </location>
</feature>
<protein>
    <submittedName>
        <fullName evidence="3">SH3 domain-containing protein</fullName>
    </submittedName>
</protein>
<dbReference type="InterPro" id="IPR003646">
    <property type="entry name" value="SH3-like_bac-type"/>
</dbReference>
<sequence>MQRTVNTALSVLALLAVAATMALAAQLMSVQVRTGQLRDKPGFLSRVVAELPYGDKVEFKGENGDWRQVKASRDGKTGWMHVSALTEQEIILNPTDKDVEAAANSDELALAGKGFNKQVEEQYKKETRLDYSQVDKMEKIVVPQQYVQEFIQVGRLAKGGEQ</sequence>
<feature type="signal peptide" evidence="1">
    <location>
        <begin position="1"/>
        <end position="24"/>
    </location>
</feature>
<proteinExistence type="predicted"/>
<evidence type="ECO:0000256" key="1">
    <source>
        <dbReference type="SAM" id="SignalP"/>
    </source>
</evidence>